<gene>
    <name evidence="12" type="primary">accB</name>
    <name evidence="12" type="ORF">Pla110_44690</name>
</gene>
<dbReference type="InterPro" id="IPR001249">
    <property type="entry name" value="AcCoA_biotinCC"/>
</dbReference>
<evidence type="ECO:0000313" key="13">
    <source>
        <dbReference type="Proteomes" id="UP000317178"/>
    </source>
</evidence>
<evidence type="ECO:0000256" key="3">
    <source>
        <dbReference type="ARBA" id="ARBA00017562"/>
    </source>
</evidence>
<dbReference type="InterPro" id="IPR011053">
    <property type="entry name" value="Single_hybrid_motif"/>
</dbReference>
<dbReference type="GO" id="GO:0009317">
    <property type="term" value="C:acetyl-CoA carboxylase complex"/>
    <property type="evidence" value="ECO:0007669"/>
    <property type="project" value="InterPro"/>
</dbReference>
<dbReference type="KEGG" id="plon:Pla110_44690"/>
<feature type="domain" description="Lipoyl-binding" evidence="11">
    <location>
        <begin position="111"/>
        <end position="187"/>
    </location>
</feature>
<keyword evidence="6 9" id="KW-0443">Lipid metabolism</keyword>
<dbReference type="PROSITE" id="PS50968">
    <property type="entry name" value="BIOTINYL_LIPOYL"/>
    <property type="match status" value="1"/>
</dbReference>
<comment type="pathway">
    <text evidence="2 9">Lipid metabolism; fatty acid biosynthesis.</text>
</comment>
<dbReference type="PANTHER" id="PTHR45266:SF3">
    <property type="entry name" value="OXALOACETATE DECARBOXYLASE ALPHA CHAIN"/>
    <property type="match status" value="1"/>
</dbReference>
<proteinExistence type="predicted"/>
<feature type="compositionally biased region" description="Polar residues" evidence="10">
    <location>
        <begin position="20"/>
        <end position="32"/>
    </location>
</feature>
<evidence type="ECO:0000256" key="5">
    <source>
        <dbReference type="ARBA" id="ARBA00022832"/>
    </source>
</evidence>
<dbReference type="SUPFAM" id="SSF51230">
    <property type="entry name" value="Single hybrid motif"/>
    <property type="match status" value="1"/>
</dbReference>
<keyword evidence="4 9" id="KW-0444">Lipid biosynthesis</keyword>
<evidence type="ECO:0000256" key="9">
    <source>
        <dbReference type="RuleBase" id="RU364072"/>
    </source>
</evidence>
<dbReference type="PANTHER" id="PTHR45266">
    <property type="entry name" value="OXALOACETATE DECARBOXYLASE ALPHA CHAIN"/>
    <property type="match status" value="1"/>
</dbReference>
<sequence>MKRREAFHGAPGPVLDLESRSSMSAEKSDQASTFDLEKFRELVELMEKHDLSDVSLKGENQHWRVKRGAEQVIPHYAMPQMPAAAPAPVAPAVPAGGSPAAAPEAANDPNVVDIVSPTVGTFYESPSPDDPAFVKVGSKVSADTTVCLIEAMKVFNQIQAEVSGTIVEVLVKSGDAIDFGQPLFKVKIS</sequence>
<accession>A0A518CU06</accession>
<protein>
    <recommendedName>
        <fullName evidence="3 9">Biotin carboxyl carrier protein of acetyl-CoA carboxylase</fullName>
    </recommendedName>
</protein>
<evidence type="ECO:0000256" key="4">
    <source>
        <dbReference type="ARBA" id="ARBA00022516"/>
    </source>
</evidence>
<dbReference type="Proteomes" id="UP000317178">
    <property type="component" value="Chromosome"/>
</dbReference>
<dbReference type="Pfam" id="PF00364">
    <property type="entry name" value="Biotin_lipoyl"/>
    <property type="match status" value="1"/>
</dbReference>
<evidence type="ECO:0000313" key="12">
    <source>
        <dbReference type="EMBL" id="QDU82707.1"/>
    </source>
</evidence>
<dbReference type="InterPro" id="IPR050709">
    <property type="entry name" value="Biotin_Carboxyl_Carrier/Decarb"/>
</dbReference>
<feature type="region of interest" description="Disordered" evidence="10">
    <location>
        <begin position="1"/>
        <end position="32"/>
    </location>
</feature>
<evidence type="ECO:0000256" key="10">
    <source>
        <dbReference type="SAM" id="MobiDB-lite"/>
    </source>
</evidence>
<dbReference type="PRINTS" id="PR01071">
    <property type="entry name" value="ACOABIOTINCC"/>
</dbReference>
<evidence type="ECO:0000256" key="1">
    <source>
        <dbReference type="ARBA" id="ARBA00003761"/>
    </source>
</evidence>
<organism evidence="12 13">
    <name type="scientific">Polystyrenella longa</name>
    <dbReference type="NCBI Taxonomy" id="2528007"/>
    <lineage>
        <taxon>Bacteria</taxon>
        <taxon>Pseudomonadati</taxon>
        <taxon>Planctomycetota</taxon>
        <taxon>Planctomycetia</taxon>
        <taxon>Planctomycetales</taxon>
        <taxon>Planctomycetaceae</taxon>
        <taxon>Polystyrenella</taxon>
    </lineage>
</organism>
<name>A0A518CU06_9PLAN</name>
<reference evidence="12 13" key="1">
    <citation type="submission" date="2019-02" db="EMBL/GenBank/DDBJ databases">
        <title>Deep-cultivation of Planctomycetes and their phenomic and genomic characterization uncovers novel biology.</title>
        <authorList>
            <person name="Wiegand S."/>
            <person name="Jogler M."/>
            <person name="Boedeker C."/>
            <person name="Pinto D."/>
            <person name="Vollmers J."/>
            <person name="Rivas-Marin E."/>
            <person name="Kohn T."/>
            <person name="Peeters S.H."/>
            <person name="Heuer A."/>
            <person name="Rast P."/>
            <person name="Oberbeckmann S."/>
            <person name="Bunk B."/>
            <person name="Jeske O."/>
            <person name="Meyerdierks A."/>
            <person name="Storesund J.E."/>
            <person name="Kallscheuer N."/>
            <person name="Luecker S."/>
            <person name="Lage O.M."/>
            <person name="Pohl T."/>
            <person name="Merkel B.J."/>
            <person name="Hornburger P."/>
            <person name="Mueller R.-W."/>
            <person name="Bruemmer F."/>
            <person name="Labrenz M."/>
            <person name="Spormann A.M."/>
            <person name="Op den Camp H."/>
            <person name="Overmann J."/>
            <person name="Amann R."/>
            <person name="Jetten M.S.M."/>
            <person name="Mascher T."/>
            <person name="Medema M.H."/>
            <person name="Devos D.P."/>
            <person name="Kaster A.-K."/>
            <person name="Ovreas L."/>
            <person name="Rohde M."/>
            <person name="Galperin M.Y."/>
            <person name="Jogler C."/>
        </authorList>
    </citation>
    <scope>NUCLEOTIDE SEQUENCE [LARGE SCALE GENOMIC DNA]</scope>
    <source>
        <strain evidence="12 13">Pla110</strain>
    </source>
</reference>
<keyword evidence="7 9" id="KW-0275">Fatty acid biosynthesis</keyword>
<evidence type="ECO:0000256" key="6">
    <source>
        <dbReference type="ARBA" id="ARBA00023098"/>
    </source>
</evidence>
<evidence type="ECO:0000256" key="7">
    <source>
        <dbReference type="ARBA" id="ARBA00023160"/>
    </source>
</evidence>
<comment type="function">
    <text evidence="1 9">This protein is a component of the acetyl coenzyme A carboxylase complex; first, biotin carboxylase catalyzes the carboxylation of the carrier protein and then the transcarboxylase transfers the carboxyl group to form malonyl-CoA.</text>
</comment>
<dbReference type="PROSITE" id="PS00188">
    <property type="entry name" value="BIOTIN"/>
    <property type="match status" value="1"/>
</dbReference>
<keyword evidence="5 9" id="KW-0276">Fatty acid metabolism</keyword>
<dbReference type="GO" id="GO:0003989">
    <property type="term" value="F:acetyl-CoA carboxylase activity"/>
    <property type="evidence" value="ECO:0007669"/>
    <property type="project" value="InterPro"/>
</dbReference>
<dbReference type="NCBIfam" id="TIGR00531">
    <property type="entry name" value="BCCP"/>
    <property type="match status" value="1"/>
</dbReference>
<dbReference type="UniPathway" id="UPA00094"/>
<keyword evidence="8 9" id="KW-0092">Biotin</keyword>
<dbReference type="InterPro" id="IPR001882">
    <property type="entry name" value="Biotin_BS"/>
</dbReference>
<keyword evidence="13" id="KW-1185">Reference proteome</keyword>
<evidence type="ECO:0000256" key="2">
    <source>
        <dbReference type="ARBA" id="ARBA00005194"/>
    </source>
</evidence>
<evidence type="ECO:0000259" key="11">
    <source>
        <dbReference type="PROSITE" id="PS50968"/>
    </source>
</evidence>
<dbReference type="EMBL" id="CP036281">
    <property type="protein sequence ID" value="QDU82707.1"/>
    <property type="molecule type" value="Genomic_DNA"/>
</dbReference>
<dbReference type="CDD" id="cd06850">
    <property type="entry name" value="biotinyl_domain"/>
    <property type="match status" value="1"/>
</dbReference>
<dbReference type="AlphaFoldDB" id="A0A518CU06"/>
<dbReference type="GO" id="GO:0006633">
    <property type="term" value="P:fatty acid biosynthetic process"/>
    <property type="evidence" value="ECO:0007669"/>
    <property type="project" value="UniProtKB-UniPathway"/>
</dbReference>
<dbReference type="Gene3D" id="2.40.50.100">
    <property type="match status" value="1"/>
</dbReference>
<evidence type="ECO:0000256" key="8">
    <source>
        <dbReference type="ARBA" id="ARBA00023267"/>
    </source>
</evidence>
<dbReference type="InterPro" id="IPR000089">
    <property type="entry name" value="Biotin_lipoyl"/>
</dbReference>